<proteinExistence type="predicted"/>
<feature type="domain" description="Inositol polyphosphate-related phosphatase" evidence="1">
    <location>
        <begin position="96"/>
        <end position="400"/>
    </location>
</feature>
<dbReference type="GO" id="GO:0016791">
    <property type="term" value="F:phosphatase activity"/>
    <property type="evidence" value="ECO:0007669"/>
    <property type="project" value="InterPro"/>
</dbReference>
<keyword evidence="3" id="KW-1185">Reference proteome</keyword>
<dbReference type="GO" id="GO:0046856">
    <property type="term" value="P:phosphatidylinositol dephosphorylation"/>
    <property type="evidence" value="ECO:0007669"/>
    <property type="project" value="InterPro"/>
</dbReference>
<sequence>MSKSDSMPNISESVRSSKRNWEVIRSKIGLEAVGTSADDTMRRSASTLSVNTTASSPGIQSLRISTARHKNFLVGQKQSHSSVMGATELDRTFPDRNINIFVGTWNIYELKKLDDSIEDFILPKSLEFVPDMFVITTQENELDRREWELTLQETVGPSHVVYHSVQHGTLHIAVLMKRELIWYCSVPESDTVTVRVFKQIRTKGAVALSFTMFGTSFVFIGSHFKSDEGNGKARVSDYNTINKTLKLPRAVVDNPLQQTPPLASLRFDCVFWAGDLNFRINKDRESVIKMIKSVQLKDHPNYEPLLEHEELTRGMANGEIFEDFQEGQINFPPTYKFDPGTDVYDTTAKCRIPSYTDRILFKSKRKHGIVCKKYLSAPEVNCSDHKPVYALYQVNLKPGRDTIPLSGGQFRRDVYIEASKRRALRRVAANLKSPSQLTSKSSICVIC</sequence>
<dbReference type="SMART" id="SM00128">
    <property type="entry name" value="IPPc"/>
    <property type="match status" value="1"/>
</dbReference>
<evidence type="ECO:0000259" key="1">
    <source>
        <dbReference type="SMART" id="SM00128"/>
    </source>
</evidence>
<evidence type="ECO:0000313" key="2">
    <source>
        <dbReference type="EMBL" id="KAF6022191.1"/>
    </source>
</evidence>
<gene>
    <name evidence="2" type="ORF">EB796_019495</name>
</gene>
<dbReference type="PANTHER" id="PTHR47039">
    <property type="entry name" value="INOSITOL POLYPHOSPHATE 5-PHOSPHATASE E"/>
    <property type="match status" value="1"/>
</dbReference>
<reference evidence="2" key="1">
    <citation type="submission" date="2020-06" db="EMBL/GenBank/DDBJ databases">
        <title>Draft genome of Bugula neritina, a colonial animal packing powerful symbionts and potential medicines.</title>
        <authorList>
            <person name="Rayko M."/>
        </authorList>
    </citation>
    <scope>NUCLEOTIDE SEQUENCE [LARGE SCALE GENOMIC DNA]</scope>
    <source>
        <strain evidence="2">Kwan_BN1</strain>
    </source>
</reference>
<dbReference type="InterPro" id="IPR000300">
    <property type="entry name" value="IPPc"/>
</dbReference>
<comment type="caution">
    <text evidence="2">The sequence shown here is derived from an EMBL/GenBank/DDBJ whole genome shotgun (WGS) entry which is preliminary data.</text>
</comment>
<accession>A0A7J7J9E8</accession>
<dbReference type="SUPFAM" id="SSF56219">
    <property type="entry name" value="DNase I-like"/>
    <property type="match status" value="1"/>
</dbReference>
<dbReference type="EMBL" id="VXIV02002883">
    <property type="protein sequence ID" value="KAF6022191.1"/>
    <property type="molecule type" value="Genomic_DNA"/>
</dbReference>
<dbReference type="Pfam" id="PF22669">
    <property type="entry name" value="Exo_endo_phos2"/>
    <property type="match status" value="1"/>
</dbReference>
<dbReference type="Proteomes" id="UP000593567">
    <property type="component" value="Unassembled WGS sequence"/>
</dbReference>
<dbReference type="InterPro" id="IPR053321">
    <property type="entry name" value="IPP-5-Phosphatase_Type_IV"/>
</dbReference>
<dbReference type="AlphaFoldDB" id="A0A7J7J9E8"/>
<dbReference type="PANTHER" id="PTHR47039:SF1">
    <property type="entry name" value="INOSITOL POLYPHOSPHATE 5-PHOSPHATASE E"/>
    <property type="match status" value="1"/>
</dbReference>
<dbReference type="Gene3D" id="3.60.10.10">
    <property type="entry name" value="Endonuclease/exonuclease/phosphatase"/>
    <property type="match status" value="1"/>
</dbReference>
<protein>
    <submittedName>
        <fullName evidence="2">INPP5E</fullName>
    </submittedName>
</protein>
<evidence type="ECO:0000313" key="3">
    <source>
        <dbReference type="Proteomes" id="UP000593567"/>
    </source>
</evidence>
<dbReference type="OrthoDB" id="2248459at2759"/>
<dbReference type="InterPro" id="IPR036691">
    <property type="entry name" value="Endo/exonu/phosph_ase_sf"/>
</dbReference>
<name>A0A7J7J9E8_BUGNE</name>
<organism evidence="2 3">
    <name type="scientific">Bugula neritina</name>
    <name type="common">Brown bryozoan</name>
    <name type="synonym">Sertularia neritina</name>
    <dbReference type="NCBI Taxonomy" id="10212"/>
    <lineage>
        <taxon>Eukaryota</taxon>
        <taxon>Metazoa</taxon>
        <taxon>Spiralia</taxon>
        <taxon>Lophotrochozoa</taxon>
        <taxon>Bryozoa</taxon>
        <taxon>Gymnolaemata</taxon>
        <taxon>Cheilostomatida</taxon>
        <taxon>Flustrina</taxon>
        <taxon>Buguloidea</taxon>
        <taxon>Bugulidae</taxon>
        <taxon>Bugula</taxon>
    </lineage>
</organism>